<name>A0A563VKJ9_9CYAN</name>
<evidence type="ECO:0000313" key="8">
    <source>
        <dbReference type="Proteomes" id="UP000320055"/>
    </source>
</evidence>
<dbReference type="PANTHER" id="PTHR12812:SF0">
    <property type="entry name" value="HEPARAN-SULFATE 6-O-SULFOTRANSFERASE"/>
    <property type="match status" value="1"/>
</dbReference>
<protein>
    <submittedName>
        <fullName evidence="7">Sulfotransferase</fullName>
    </submittedName>
</protein>
<dbReference type="InterPro" id="IPR027417">
    <property type="entry name" value="P-loop_NTPase"/>
</dbReference>
<dbReference type="InterPro" id="IPR005331">
    <property type="entry name" value="Sulfotransferase"/>
</dbReference>
<dbReference type="EMBL" id="CAACVJ010000032">
    <property type="protein sequence ID" value="VEP11942.1"/>
    <property type="molecule type" value="Genomic_DNA"/>
</dbReference>
<dbReference type="SUPFAM" id="SSF52540">
    <property type="entry name" value="P-loop containing nucleoside triphosphate hydrolases"/>
    <property type="match status" value="1"/>
</dbReference>
<evidence type="ECO:0000313" key="7">
    <source>
        <dbReference type="EMBL" id="VEP11942.1"/>
    </source>
</evidence>
<dbReference type="Proteomes" id="UP000320055">
    <property type="component" value="Unassembled WGS sequence"/>
</dbReference>
<dbReference type="OrthoDB" id="458615at2"/>
<dbReference type="AlphaFoldDB" id="A0A563VKJ9"/>
<keyword evidence="5" id="KW-0472">Membrane</keyword>
<evidence type="ECO:0000256" key="1">
    <source>
        <dbReference type="ARBA" id="ARBA00004167"/>
    </source>
</evidence>
<dbReference type="GO" id="GO:0017095">
    <property type="term" value="F:heparan sulfate 6-sulfotransferase activity"/>
    <property type="evidence" value="ECO:0007669"/>
    <property type="project" value="TreeGrafter"/>
</dbReference>
<dbReference type="GO" id="GO:0016020">
    <property type="term" value="C:membrane"/>
    <property type="evidence" value="ECO:0007669"/>
    <property type="project" value="UniProtKB-SubCell"/>
</dbReference>
<evidence type="ECO:0000256" key="2">
    <source>
        <dbReference type="ARBA" id="ARBA00022679"/>
    </source>
</evidence>
<keyword evidence="3" id="KW-0812">Transmembrane</keyword>
<organism evidence="7 8">
    <name type="scientific">Hyella patelloides LEGE 07179</name>
    <dbReference type="NCBI Taxonomy" id="945734"/>
    <lineage>
        <taxon>Bacteria</taxon>
        <taxon>Bacillati</taxon>
        <taxon>Cyanobacteriota</taxon>
        <taxon>Cyanophyceae</taxon>
        <taxon>Pleurocapsales</taxon>
        <taxon>Hyellaceae</taxon>
        <taxon>Hyella</taxon>
    </lineage>
</organism>
<gene>
    <name evidence="7" type="ORF">H1P_1270017</name>
</gene>
<accession>A0A563VKJ9</accession>
<comment type="subcellular location">
    <subcellularLocation>
        <location evidence="1">Membrane</location>
        <topology evidence="1">Single-pass membrane protein</topology>
    </subcellularLocation>
</comment>
<reference evidence="7 8" key="1">
    <citation type="submission" date="2019-01" db="EMBL/GenBank/DDBJ databases">
        <authorList>
            <person name="Brito A."/>
        </authorList>
    </citation>
    <scope>NUCLEOTIDE SEQUENCE [LARGE SCALE GENOMIC DNA]</scope>
    <source>
        <strain evidence="7">1</strain>
    </source>
</reference>
<evidence type="ECO:0000256" key="3">
    <source>
        <dbReference type="ARBA" id="ARBA00022692"/>
    </source>
</evidence>
<dbReference type="RefSeq" id="WP_144869785.1">
    <property type="nucleotide sequence ID" value="NZ_LR213880.1"/>
</dbReference>
<keyword evidence="4" id="KW-1133">Transmembrane helix</keyword>
<dbReference type="Pfam" id="PF03567">
    <property type="entry name" value="Sulfotransfer_2"/>
    <property type="match status" value="1"/>
</dbReference>
<evidence type="ECO:0000256" key="4">
    <source>
        <dbReference type="ARBA" id="ARBA00022989"/>
    </source>
</evidence>
<dbReference type="PANTHER" id="PTHR12812">
    <property type="entry name" value="HEPARAN SULFATE 6-O-SULFOTRANSFERASE 3"/>
    <property type="match status" value="1"/>
</dbReference>
<proteinExistence type="predicted"/>
<keyword evidence="2 7" id="KW-0808">Transferase</keyword>
<sequence>MDISLIKWKTKQQLKKLLIPEKIKVFFLHIPKSGGTSIDKAILKHYLHSYSRIEASPSHQTAKMLYGIDIEKGETNKLLQFREQLVIYEMFRGTQYISGHVSYNSQTWEKFHQQYIYITCLRHPVKRYISNYFYNAFKQSDHFKIKEDLPTFLNTPLGKESGFEYIRYFGGISEKANYDYTSSVAIASAKDNLDKLAIVGFLENLKDFIFQFKQQTGTKLKITHRRKNPVNNPHVDEETMKKIEIICAPDLELYEYAKQKFGVNC</sequence>
<evidence type="ECO:0000256" key="5">
    <source>
        <dbReference type="ARBA" id="ARBA00023136"/>
    </source>
</evidence>
<dbReference type="Gene3D" id="3.40.50.300">
    <property type="entry name" value="P-loop containing nucleotide triphosphate hydrolases"/>
    <property type="match status" value="1"/>
</dbReference>
<keyword evidence="8" id="KW-1185">Reference proteome</keyword>
<evidence type="ECO:0000256" key="6">
    <source>
        <dbReference type="ARBA" id="ARBA00023180"/>
    </source>
</evidence>
<keyword evidence="6" id="KW-0325">Glycoprotein</keyword>
<dbReference type="InterPro" id="IPR010635">
    <property type="entry name" value="Heparan_SO4-6-sulfoTrfase"/>
</dbReference>